<name>A0A183J1M7_9BILA</name>
<keyword evidence="2" id="KW-1185">Reference proteome</keyword>
<gene>
    <name evidence="1" type="ORF">SBAD_LOCUS9773</name>
</gene>
<evidence type="ECO:0000313" key="2">
    <source>
        <dbReference type="Proteomes" id="UP000270296"/>
    </source>
</evidence>
<dbReference type="EMBL" id="UZAM01013146">
    <property type="protein sequence ID" value="VDP25817.1"/>
    <property type="molecule type" value="Genomic_DNA"/>
</dbReference>
<reference evidence="1 2" key="2">
    <citation type="submission" date="2018-11" db="EMBL/GenBank/DDBJ databases">
        <authorList>
            <consortium name="Pathogen Informatics"/>
        </authorList>
    </citation>
    <scope>NUCLEOTIDE SEQUENCE [LARGE SCALE GENOMIC DNA]</scope>
</reference>
<protein>
    <submittedName>
        <fullName evidence="1 3">Uncharacterized protein</fullName>
    </submittedName>
</protein>
<sequence>MSSEEEEEYKWTLAGYGASLGLKLNRSDRVAAAATSSSSNSCSRCFEERLGRSLRSTRRAKMADGGG</sequence>
<reference evidence="3" key="1">
    <citation type="submission" date="2016-06" db="UniProtKB">
        <authorList>
            <consortium name="WormBaseParasite"/>
        </authorList>
    </citation>
    <scope>IDENTIFICATION</scope>
</reference>
<dbReference type="Proteomes" id="UP000270296">
    <property type="component" value="Unassembled WGS sequence"/>
</dbReference>
<dbReference type="WBParaSite" id="SBAD_0001012501-mRNA-1">
    <property type="protein sequence ID" value="SBAD_0001012501-mRNA-1"/>
    <property type="gene ID" value="SBAD_0001012501"/>
</dbReference>
<evidence type="ECO:0000313" key="3">
    <source>
        <dbReference type="WBParaSite" id="SBAD_0001012501-mRNA-1"/>
    </source>
</evidence>
<organism evidence="3">
    <name type="scientific">Soboliphyme baturini</name>
    <dbReference type="NCBI Taxonomy" id="241478"/>
    <lineage>
        <taxon>Eukaryota</taxon>
        <taxon>Metazoa</taxon>
        <taxon>Ecdysozoa</taxon>
        <taxon>Nematoda</taxon>
        <taxon>Enoplea</taxon>
        <taxon>Dorylaimia</taxon>
        <taxon>Dioctophymatida</taxon>
        <taxon>Dioctophymatoidea</taxon>
        <taxon>Soboliphymatidae</taxon>
        <taxon>Soboliphyme</taxon>
    </lineage>
</organism>
<dbReference type="AlphaFoldDB" id="A0A183J1M7"/>
<evidence type="ECO:0000313" key="1">
    <source>
        <dbReference type="EMBL" id="VDP25817.1"/>
    </source>
</evidence>
<proteinExistence type="predicted"/>
<accession>A0A183J1M7</accession>